<dbReference type="EMBL" id="CAUJNA010000524">
    <property type="protein sequence ID" value="CAJ1378268.1"/>
    <property type="molecule type" value="Genomic_DNA"/>
</dbReference>
<evidence type="ECO:0000256" key="6">
    <source>
        <dbReference type="ARBA" id="ARBA00023242"/>
    </source>
</evidence>
<evidence type="ECO:0000256" key="3">
    <source>
        <dbReference type="ARBA" id="ARBA00023015"/>
    </source>
</evidence>
<feature type="compositionally biased region" description="Acidic residues" evidence="7">
    <location>
        <begin position="180"/>
        <end position="215"/>
    </location>
</feature>
<evidence type="ECO:0000256" key="2">
    <source>
        <dbReference type="ARBA" id="ARBA00010410"/>
    </source>
</evidence>
<feature type="compositionally biased region" description="Basic and acidic residues" evidence="7">
    <location>
        <begin position="216"/>
        <end position="228"/>
    </location>
</feature>
<evidence type="ECO:0000256" key="7">
    <source>
        <dbReference type="SAM" id="MobiDB-lite"/>
    </source>
</evidence>
<dbReference type="Pfam" id="PF12251">
    <property type="entry name" value="SNAPC3"/>
    <property type="match status" value="1"/>
</dbReference>
<accession>A0AA36MS77</accession>
<feature type="region of interest" description="Disordered" evidence="7">
    <location>
        <begin position="106"/>
        <end position="130"/>
    </location>
</feature>
<dbReference type="GO" id="GO:0042795">
    <property type="term" value="P:snRNA transcription by RNA polymerase II"/>
    <property type="evidence" value="ECO:0007669"/>
    <property type="project" value="TreeGrafter"/>
</dbReference>
<keyword evidence="3" id="KW-0805">Transcription regulation</keyword>
<keyword evidence="9" id="KW-1185">Reference proteome</keyword>
<keyword evidence="4" id="KW-0238">DNA-binding</keyword>
<sequence length="548" mass="63126">MQDGWEDSVPLVRTRAANASAASAASAGCAGKDLNLLTASYPWRVDSEDLWAWRKRAVGLMKQMRKGPEKEQLDIGTDMVRLISAQEEVEEIIKFRLSRSGIRPSELPKKRRTASSAPIRGAAVNNLTGQPEQNEYIDELLAESALPSGHEVPEQPARKRRLWTYEQFEQIEPGAAEAERELDEERQDEEEEDHFEEEEEDHFEEEEEDEQEKEDEERIRSENEEGARSEANAQLAIEEEEANLPTYKELLLDRWRQCSGTASGSLLLNVSQTIVWKRVGHQRVNTVLGSPHKRWLNKIMSRYCENYPSSQRSERECVTPCLKGIPEDVERVGQEEVVLTVVLCEPKNGCKDQEYDVLASQTLHELKDAFYFLTDWMHDGPTRLDSGCMYIDGAFYSDMRHESSVDYAENLIDWIRSLGHMKLREEPSRSMATRLCDLQIPFGEQCCYISQGDVEHHMYFTGARLVNFGCECPLREAYPCLIYMRKFQKQYCMVCTQNLALWSVHGSSKCPFDPCMFCHLCFQHFFQDKDGELIPPVDFKVFPHLHEP</sequence>
<keyword evidence="5" id="KW-0804">Transcription</keyword>
<dbReference type="InterPro" id="IPR022042">
    <property type="entry name" value="snRNA-activating_su3"/>
</dbReference>
<evidence type="ECO:0000256" key="4">
    <source>
        <dbReference type="ARBA" id="ARBA00023125"/>
    </source>
</evidence>
<evidence type="ECO:0008006" key="10">
    <source>
        <dbReference type="Google" id="ProtNLM"/>
    </source>
</evidence>
<dbReference type="AlphaFoldDB" id="A0AA36MS77"/>
<reference evidence="8" key="1">
    <citation type="submission" date="2023-08" db="EMBL/GenBank/DDBJ databases">
        <authorList>
            <person name="Chen Y."/>
            <person name="Shah S."/>
            <person name="Dougan E. K."/>
            <person name="Thang M."/>
            <person name="Chan C."/>
        </authorList>
    </citation>
    <scope>NUCLEOTIDE SEQUENCE</scope>
</reference>
<dbReference type="GO" id="GO:0019185">
    <property type="term" value="C:snRNA-activating protein complex"/>
    <property type="evidence" value="ECO:0007669"/>
    <property type="project" value="TreeGrafter"/>
</dbReference>
<dbReference type="PANTHER" id="PTHR13421">
    <property type="entry name" value="SNRNA-ACTIVATING PROTEIN COMPLEX SUBUNIT 3"/>
    <property type="match status" value="1"/>
</dbReference>
<feature type="region of interest" description="Disordered" evidence="7">
    <location>
        <begin position="171"/>
        <end position="240"/>
    </location>
</feature>
<evidence type="ECO:0000256" key="1">
    <source>
        <dbReference type="ARBA" id="ARBA00004123"/>
    </source>
</evidence>
<dbReference type="GO" id="GO:0005634">
    <property type="term" value="C:nucleus"/>
    <property type="evidence" value="ECO:0007669"/>
    <property type="project" value="UniProtKB-SubCell"/>
</dbReference>
<protein>
    <recommendedName>
        <fullName evidence="10">snRNA-activating protein complex subunit 3</fullName>
    </recommendedName>
</protein>
<dbReference type="GO" id="GO:0042796">
    <property type="term" value="P:snRNA transcription by RNA polymerase III"/>
    <property type="evidence" value="ECO:0007669"/>
    <property type="project" value="TreeGrafter"/>
</dbReference>
<evidence type="ECO:0000313" key="9">
    <source>
        <dbReference type="Proteomes" id="UP001178507"/>
    </source>
</evidence>
<dbReference type="GO" id="GO:0001006">
    <property type="term" value="F:RNA polymerase III type 3 promoter sequence-specific DNA binding"/>
    <property type="evidence" value="ECO:0007669"/>
    <property type="project" value="TreeGrafter"/>
</dbReference>
<comment type="caution">
    <text evidence="8">The sequence shown here is derived from an EMBL/GenBank/DDBJ whole genome shotgun (WGS) entry which is preliminary data.</text>
</comment>
<comment type="similarity">
    <text evidence="2">Belongs to the SNAPC3/SRD2 family.</text>
</comment>
<proteinExistence type="inferred from homology"/>
<keyword evidence="6" id="KW-0539">Nucleus</keyword>
<dbReference type="PANTHER" id="PTHR13421:SF16">
    <property type="entry name" value="SNRNA-ACTIVATING PROTEIN COMPLEX SUBUNIT 3"/>
    <property type="match status" value="1"/>
</dbReference>
<name>A0AA36MS77_9DINO</name>
<gene>
    <name evidence="8" type="ORF">EVOR1521_LOCUS6849</name>
</gene>
<dbReference type="GO" id="GO:0003681">
    <property type="term" value="F:bent DNA binding"/>
    <property type="evidence" value="ECO:0007669"/>
    <property type="project" value="TreeGrafter"/>
</dbReference>
<evidence type="ECO:0000256" key="5">
    <source>
        <dbReference type="ARBA" id="ARBA00023163"/>
    </source>
</evidence>
<comment type="subcellular location">
    <subcellularLocation>
        <location evidence="1">Nucleus</location>
    </subcellularLocation>
</comment>
<dbReference type="GO" id="GO:0001046">
    <property type="term" value="F:core promoter sequence-specific DNA binding"/>
    <property type="evidence" value="ECO:0007669"/>
    <property type="project" value="TreeGrafter"/>
</dbReference>
<dbReference type="Proteomes" id="UP001178507">
    <property type="component" value="Unassembled WGS sequence"/>
</dbReference>
<dbReference type="GO" id="GO:0000978">
    <property type="term" value="F:RNA polymerase II cis-regulatory region sequence-specific DNA binding"/>
    <property type="evidence" value="ECO:0007669"/>
    <property type="project" value="TreeGrafter"/>
</dbReference>
<evidence type="ECO:0000313" key="8">
    <source>
        <dbReference type="EMBL" id="CAJ1378268.1"/>
    </source>
</evidence>
<organism evidence="8 9">
    <name type="scientific">Effrenium voratum</name>
    <dbReference type="NCBI Taxonomy" id="2562239"/>
    <lineage>
        <taxon>Eukaryota</taxon>
        <taxon>Sar</taxon>
        <taxon>Alveolata</taxon>
        <taxon>Dinophyceae</taxon>
        <taxon>Suessiales</taxon>
        <taxon>Symbiodiniaceae</taxon>
        <taxon>Effrenium</taxon>
    </lineage>
</organism>